<feature type="transmembrane region" description="Helical" evidence="2">
    <location>
        <begin position="84"/>
        <end position="104"/>
    </location>
</feature>
<sequence length="367" mass="40403">MPGSTRHELHPSSSLANFKMTTPSSQERHPIHTFDIDSHLNHIIPRPRFYLLPKPISYWFGYRAPKSQSQNQNQSPPSQPTSVLLNWLFSFLGAFIGIAIIENVFRHLPTLGGHPAPLVIASFGAAAILEYNAIESPLSQPRNLIMGHFLSAVIGVGITKLFHLLPEARFEDLRWLAGALSVGIASTVMGVTKTVHPPAGATALLAATTPEMTVLGWWLLPLVLLACCLMLSSAMLVNNLYKRFPVYWWTPADLENLRQSEVVKAKDVEKDGGSSVGSVSDVGGGKVGRIEGGSGSDTVAASHDEGEGEEFDTAEKKRLRNIHDNPEMKVQIEVDRIVVPDWMGLSQWEVEVLEGFQMRLRDSEREA</sequence>
<protein>
    <recommendedName>
        <fullName evidence="3">HPP transmembrane region domain-containing protein</fullName>
    </recommendedName>
</protein>
<dbReference type="InterPro" id="IPR007065">
    <property type="entry name" value="HPP"/>
</dbReference>
<evidence type="ECO:0000313" key="5">
    <source>
        <dbReference type="Proteomes" id="UP001316803"/>
    </source>
</evidence>
<proteinExistence type="predicted"/>
<name>A0AAN8IB46_9EURO</name>
<dbReference type="PANTHER" id="PTHR33741:SF5">
    <property type="entry name" value="TRANSMEMBRANE PROTEIN DDB_G0269096-RELATED"/>
    <property type="match status" value="1"/>
</dbReference>
<keyword evidence="5" id="KW-1185">Reference proteome</keyword>
<comment type="caution">
    <text evidence="4">The sequence shown here is derived from an EMBL/GenBank/DDBJ whole genome shotgun (WGS) entry which is preliminary data.</text>
</comment>
<evidence type="ECO:0000256" key="2">
    <source>
        <dbReference type="SAM" id="Phobius"/>
    </source>
</evidence>
<feature type="region of interest" description="Disordered" evidence="1">
    <location>
        <begin position="287"/>
        <end position="315"/>
    </location>
</feature>
<keyword evidence="2" id="KW-1133">Transmembrane helix</keyword>
<reference evidence="4 5" key="1">
    <citation type="submission" date="2022-12" db="EMBL/GenBank/DDBJ databases">
        <title>Genomic features and morphological characterization of a novel Knufia sp. strain isolated from spacecraft assembly facility.</title>
        <authorList>
            <person name="Teixeira M."/>
            <person name="Chander A.M."/>
            <person name="Stajich J.E."/>
            <person name="Venkateswaran K."/>
        </authorList>
    </citation>
    <scope>NUCLEOTIDE SEQUENCE [LARGE SCALE GENOMIC DNA]</scope>
    <source>
        <strain evidence="4 5">FJI-L2-BK-P2</strain>
    </source>
</reference>
<feature type="compositionally biased region" description="Basic and acidic residues" evidence="1">
    <location>
        <begin position="1"/>
        <end position="10"/>
    </location>
</feature>
<gene>
    <name evidence="4" type="ORF">OHC33_001950</name>
</gene>
<dbReference type="EMBL" id="JAKLMC020000004">
    <property type="protein sequence ID" value="KAK5956465.1"/>
    <property type="molecule type" value="Genomic_DNA"/>
</dbReference>
<dbReference type="Proteomes" id="UP001316803">
    <property type="component" value="Unassembled WGS sequence"/>
</dbReference>
<evidence type="ECO:0000259" key="3">
    <source>
        <dbReference type="Pfam" id="PF04982"/>
    </source>
</evidence>
<dbReference type="AlphaFoldDB" id="A0AAN8IB46"/>
<feature type="transmembrane region" description="Helical" evidence="2">
    <location>
        <begin position="145"/>
        <end position="163"/>
    </location>
</feature>
<keyword evidence="2" id="KW-0472">Membrane</keyword>
<organism evidence="4 5">
    <name type="scientific">Knufia fluminis</name>
    <dbReference type="NCBI Taxonomy" id="191047"/>
    <lineage>
        <taxon>Eukaryota</taxon>
        <taxon>Fungi</taxon>
        <taxon>Dikarya</taxon>
        <taxon>Ascomycota</taxon>
        <taxon>Pezizomycotina</taxon>
        <taxon>Eurotiomycetes</taxon>
        <taxon>Chaetothyriomycetidae</taxon>
        <taxon>Chaetothyriales</taxon>
        <taxon>Trichomeriaceae</taxon>
        <taxon>Knufia</taxon>
    </lineage>
</organism>
<feature type="compositionally biased region" description="Polar residues" evidence="1">
    <location>
        <begin position="11"/>
        <end position="25"/>
    </location>
</feature>
<feature type="domain" description="HPP transmembrane region" evidence="3">
    <location>
        <begin position="84"/>
        <end position="242"/>
    </location>
</feature>
<feature type="transmembrane region" description="Helical" evidence="2">
    <location>
        <begin position="215"/>
        <end position="237"/>
    </location>
</feature>
<feature type="transmembrane region" description="Helical" evidence="2">
    <location>
        <begin position="116"/>
        <end position="133"/>
    </location>
</feature>
<feature type="transmembrane region" description="Helical" evidence="2">
    <location>
        <begin position="175"/>
        <end position="195"/>
    </location>
</feature>
<accession>A0AAN8IB46</accession>
<feature type="region of interest" description="Disordered" evidence="1">
    <location>
        <begin position="1"/>
        <end position="29"/>
    </location>
</feature>
<evidence type="ECO:0000256" key="1">
    <source>
        <dbReference type="SAM" id="MobiDB-lite"/>
    </source>
</evidence>
<dbReference type="PANTHER" id="PTHR33741">
    <property type="entry name" value="TRANSMEMBRANE PROTEIN DDB_G0269096-RELATED"/>
    <property type="match status" value="1"/>
</dbReference>
<evidence type="ECO:0000313" key="4">
    <source>
        <dbReference type="EMBL" id="KAK5956465.1"/>
    </source>
</evidence>
<dbReference type="Pfam" id="PF04982">
    <property type="entry name" value="TM_HPP"/>
    <property type="match status" value="1"/>
</dbReference>
<dbReference type="InterPro" id="IPR058581">
    <property type="entry name" value="TM_HPP"/>
</dbReference>
<keyword evidence="2" id="KW-0812">Transmembrane</keyword>